<dbReference type="Proteomes" id="UP000198877">
    <property type="component" value="Unassembled WGS sequence"/>
</dbReference>
<accession>A0A1I6HTM7</accession>
<name>A0A1I6HTM7_9MICO</name>
<dbReference type="AlphaFoldDB" id="A0A1I6HTM7"/>
<dbReference type="Gene3D" id="3.40.50.1820">
    <property type="entry name" value="alpha/beta hydrolase"/>
    <property type="match status" value="1"/>
</dbReference>
<dbReference type="SUPFAM" id="SSF53474">
    <property type="entry name" value="alpha/beta-Hydrolases"/>
    <property type="match status" value="1"/>
</dbReference>
<evidence type="ECO:0000313" key="1">
    <source>
        <dbReference type="EMBL" id="SFR57812.1"/>
    </source>
</evidence>
<dbReference type="EMBL" id="FOYR01000002">
    <property type="protein sequence ID" value="SFR57812.1"/>
    <property type="molecule type" value="Genomic_DNA"/>
</dbReference>
<dbReference type="InterPro" id="IPR029058">
    <property type="entry name" value="AB_hydrolase_fold"/>
</dbReference>
<evidence type="ECO:0000313" key="2">
    <source>
        <dbReference type="Proteomes" id="UP000198877"/>
    </source>
</evidence>
<organism evidence="1 2">
    <name type="scientific">Microbacterium azadirachtae</name>
    <dbReference type="NCBI Taxonomy" id="582680"/>
    <lineage>
        <taxon>Bacteria</taxon>
        <taxon>Bacillati</taxon>
        <taxon>Actinomycetota</taxon>
        <taxon>Actinomycetes</taxon>
        <taxon>Micrococcales</taxon>
        <taxon>Microbacteriaceae</taxon>
        <taxon>Microbacterium</taxon>
    </lineage>
</organism>
<gene>
    <name evidence="1" type="ORF">SAMN04488591_2145</name>
</gene>
<protein>
    <recommendedName>
        <fullName evidence="3">Alpha/beta hydrolase family protein</fullName>
    </recommendedName>
</protein>
<proteinExistence type="predicted"/>
<dbReference type="RefSeq" id="WP_091738701.1">
    <property type="nucleotide sequence ID" value="NZ_FOYR01000002.1"/>
</dbReference>
<sequence length="490" mass="50956">MTAADDTVDIAHGGYIAVDPGDLRAVAGRVRGHSVQVALAREDLLAIPAAIDGLGVGGVPALWAATDRLAQIESALDGLASGVGTMADVFELADVRAQQALLGPGDADPAHGRELRRRADLLLSRNVLLNETERRLREDWFRHAVDGFAQPGAGDPDARGWLPLPALVLPPPGALPDLGAVVRQTPLLAQAILQVVAAGAGVLPPGMKVRPTPGRAVVVGADGTALAPWSASPASPPVPDPNELAMRPGDVRVTRSEPVRSVAAVPPQTLSDAVARVPYGRPPQVRVETYEFEDGSRRVVAYVDGTRPGKGPEEPWDMASNAELYLDREESDSLKAVVAALRDAGADDGTPVDLVGYSQGGMLVDEVAQTGEFAVQGVFTIGAPVEATLPRDVLSVAVRHTDDPVAGLAGGGSPYGTGSPDSLVITRAAFPGHGLDPGMPAHQLDAYQDTVRSAEQSGDPRMAAIREHLARLGKAQSVTTVDYTAERVGS</sequence>
<evidence type="ECO:0008006" key="3">
    <source>
        <dbReference type="Google" id="ProtNLM"/>
    </source>
</evidence>
<reference evidence="2" key="1">
    <citation type="submission" date="2016-10" db="EMBL/GenBank/DDBJ databases">
        <authorList>
            <person name="Varghese N."/>
            <person name="Submissions S."/>
        </authorList>
    </citation>
    <scope>NUCLEOTIDE SEQUENCE [LARGE SCALE GENOMIC DNA]</scope>
    <source>
        <strain evidence="2">CL127</strain>
    </source>
</reference>